<dbReference type="Pfam" id="PF00011">
    <property type="entry name" value="HSP20"/>
    <property type="match status" value="1"/>
</dbReference>
<comment type="similarity">
    <text evidence="1 2">Belongs to the small heat shock protein (HSP20) family.</text>
</comment>
<reference evidence="4 5" key="1">
    <citation type="submission" date="2023-11" db="EMBL/GenBank/DDBJ databases">
        <title>Coraliomargarita sp. nov., isolated from marine algae.</title>
        <authorList>
            <person name="Lee J.K."/>
            <person name="Baek J.H."/>
            <person name="Kim J.M."/>
            <person name="Choi D.G."/>
            <person name="Jeon C.O."/>
        </authorList>
    </citation>
    <scope>NUCLEOTIDE SEQUENCE [LARGE SCALE GENOMIC DNA]</scope>
    <source>
        <strain evidence="4 5">J2-16</strain>
    </source>
</reference>
<proteinExistence type="inferred from homology"/>
<dbReference type="PANTHER" id="PTHR11527">
    <property type="entry name" value="HEAT-SHOCK PROTEIN 20 FAMILY MEMBER"/>
    <property type="match status" value="1"/>
</dbReference>
<evidence type="ECO:0000259" key="3">
    <source>
        <dbReference type="PROSITE" id="PS01031"/>
    </source>
</evidence>
<evidence type="ECO:0000313" key="5">
    <source>
        <dbReference type="Proteomes" id="UP001324993"/>
    </source>
</evidence>
<accession>A0ABZ0RRS7</accession>
<name>A0ABZ0RRS7_9BACT</name>
<dbReference type="SUPFAM" id="SSF49764">
    <property type="entry name" value="HSP20-like chaperones"/>
    <property type="match status" value="1"/>
</dbReference>
<dbReference type="Gene3D" id="2.60.40.790">
    <property type="match status" value="1"/>
</dbReference>
<dbReference type="InterPro" id="IPR031107">
    <property type="entry name" value="Small_HSP"/>
</dbReference>
<evidence type="ECO:0000313" key="4">
    <source>
        <dbReference type="EMBL" id="WPJ97612.1"/>
    </source>
</evidence>
<sequence length="167" mass="19344">MKGSIIPQSWRSSLDELREDIAHCVDRWLQRLKPEDRAQGAQALTTDFWNESFLPAFNGPRMNVQENDDELVVTAELPDMRQDEIHVDLDGRLLRIHGQKEESREKVRGHAHISELRFGAFSRVVELPCEVDQARTVAKYRRGVLKLTLPKTEQAKARKIKVQYLDN</sequence>
<evidence type="ECO:0000256" key="1">
    <source>
        <dbReference type="PROSITE-ProRule" id="PRU00285"/>
    </source>
</evidence>
<dbReference type="PROSITE" id="PS01031">
    <property type="entry name" value="SHSP"/>
    <property type="match status" value="1"/>
</dbReference>
<organism evidence="4 5">
    <name type="scientific">Coraliomargarita algicola</name>
    <dbReference type="NCBI Taxonomy" id="3092156"/>
    <lineage>
        <taxon>Bacteria</taxon>
        <taxon>Pseudomonadati</taxon>
        <taxon>Verrucomicrobiota</taxon>
        <taxon>Opitutia</taxon>
        <taxon>Puniceicoccales</taxon>
        <taxon>Coraliomargaritaceae</taxon>
        <taxon>Coraliomargarita</taxon>
    </lineage>
</organism>
<keyword evidence="5" id="KW-1185">Reference proteome</keyword>
<gene>
    <name evidence="4" type="ORF">SH580_07805</name>
</gene>
<dbReference type="CDD" id="cd06464">
    <property type="entry name" value="ACD_sHsps-like"/>
    <property type="match status" value="1"/>
</dbReference>
<dbReference type="InterPro" id="IPR008978">
    <property type="entry name" value="HSP20-like_chaperone"/>
</dbReference>
<feature type="domain" description="SHSP" evidence="3">
    <location>
        <begin position="53"/>
        <end position="165"/>
    </location>
</feature>
<dbReference type="Proteomes" id="UP001324993">
    <property type="component" value="Chromosome"/>
</dbReference>
<dbReference type="InterPro" id="IPR002068">
    <property type="entry name" value="A-crystallin/Hsp20_dom"/>
</dbReference>
<dbReference type="EMBL" id="CP138858">
    <property type="protein sequence ID" value="WPJ97612.1"/>
    <property type="molecule type" value="Genomic_DNA"/>
</dbReference>
<protein>
    <submittedName>
        <fullName evidence="4">Hsp20/alpha crystallin family protein</fullName>
    </submittedName>
</protein>
<evidence type="ECO:0000256" key="2">
    <source>
        <dbReference type="RuleBase" id="RU003616"/>
    </source>
</evidence>
<dbReference type="RefSeq" id="WP_319834450.1">
    <property type="nucleotide sequence ID" value="NZ_CP138858.1"/>
</dbReference>